<reference evidence="1" key="1">
    <citation type="submission" date="2020-08" db="EMBL/GenBank/DDBJ databases">
        <title>Multicomponent nature underlies the extraordinary mechanical properties of spider dragline silk.</title>
        <authorList>
            <person name="Kono N."/>
            <person name="Nakamura H."/>
            <person name="Mori M."/>
            <person name="Yoshida Y."/>
            <person name="Ohtoshi R."/>
            <person name="Malay A.D."/>
            <person name="Moran D.A.P."/>
            <person name="Tomita M."/>
            <person name="Numata K."/>
            <person name="Arakawa K."/>
        </authorList>
    </citation>
    <scope>NUCLEOTIDE SEQUENCE</scope>
</reference>
<comment type="caution">
    <text evidence="1">The sequence shown here is derived from an EMBL/GenBank/DDBJ whole genome shotgun (WGS) entry which is preliminary data.</text>
</comment>
<evidence type="ECO:0000313" key="2">
    <source>
        <dbReference type="Proteomes" id="UP000887013"/>
    </source>
</evidence>
<dbReference type="AlphaFoldDB" id="A0A8X6QJJ3"/>
<protein>
    <submittedName>
        <fullName evidence="1">Uncharacterized protein</fullName>
    </submittedName>
</protein>
<proteinExistence type="predicted"/>
<gene>
    <name evidence="1" type="ORF">NPIL_294901</name>
</gene>
<dbReference type="EMBL" id="BMAW01127700">
    <property type="protein sequence ID" value="GFU22250.1"/>
    <property type="molecule type" value="Genomic_DNA"/>
</dbReference>
<evidence type="ECO:0000313" key="1">
    <source>
        <dbReference type="EMBL" id="GFU22250.1"/>
    </source>
</evidence>
<organism evidence="1 2">
    <name type="scientific">Nephila pilipes</name>
    <name type="common">Giant wood spider</name>
    <name type="synonym">Nephila maculata</name>
    <dbReference type="NCBI Taxonomy" id="299642"/>
    <lineage>
        <taxon>Eukaryota</taxon>
        <taxon>Metazoa</taxon>
        <taxon>Ecdysozoa</taxon>
        <taxon>Arthropoda</taxon>
        <taxon>Chelicerata</taxon>
        <taxon>Arachnida</taxon>
        <taxon>Araneae</taxon>
        <taxon>Araneomorphae</taxon>
        <taxon>Entelegynae</taxon>
        <taxon>Araneoidea</taxon>
        <taxon>Nephilidae</taxon>
        <taxon>Nephila</taxon>
    </lineage>
</organism>
<dbReference type="Proteomes" id="UP000887013">
    <property type="component" value="Unassembled WGS sequence"/>
</dbReference>
<keyword evidence="2" id="KW-1185">Reference proteome</keyword>
<accession>A0A8X6QJJ3</accession>
<sequence>MYSWHLAIVSICAYYTDNFCSSYTPTTLQDTERIVIHGKNLQETDIKISLGSLSQNRDLAYFNVSSLNEIVISLQEAFPIVSVYLVRYWKIRIAYLASESFFDSNE</sequence>
<name>A0A8X6QJJ3_NEPPI</name>